<dbReference type="Gene3D" id="2.70.150.10">
    <property type="entry name" value="Calcium-transporting ATPase, cytoplasmic transduction domain A"/>
    <property type="match status" value="1"/>
</dbReference>
<keyword evidence="13 14" id="KW-0472">Membrane</keyword>
<keyword evidence="11 14" id="KW-1133">Transmembrane helix</keyword>
<evidence type="ECO:0000256" key="3">
    <source>
        <dbReference type="ARBA" id="ARBA00022568"/>
    </source>
</evidence>
<comment type="subcellular location">
    <subcellularLocation>
        <location evidence="1">Endomembrane system</location>
        <topology evidence="1">Multi-pass membrane protein</topology>
    </subcellularLocation>
    <subcellularLocation>
        <location evidence="14">Membrane</location>
        <topology evidence="14">Multi-pass membrane protein</topology>
    </subcellularLocation>
</comment>
<accession>V6LQ95</accession>
<keyword evidence="6 14" id="KW-0547">Nucleotide-binding</keyword>
<dbReference type="InterPro" id="IPR006408">
    <property type="entry name" value="P-type_ATPase_IIB"/>
</dbReference>
<dbReference type="InterPro" id="IPR036412">
    <property type="entry name" value="HAD-like_sf"/>
</dbReference>
<feature type="transmembrane region" description="Helical" evidence="14">
    <location>
        <begin position="912"/>
        <end position="931"/>
    </location>
</feature>
<dbReference type="SMART" id="SM00831">
    <property type="entry name" value="Cation_ATPase_N"/>
    <property type="match status" value="1"/>
</dbReference>
<dbReference type="FunFam" id="3.40.50.1000:FF:000193">
    <property type="entry name" value="Plasma membrane calcium-transporting ATPase 2"/>
    <property type="match status" value="1"/>
</dbReference>
<dbReference type="Proteomes" id="UP000018208">
    <property type="component" value="Unassembled WGS sequence"/>
</dbReference>
<evidence type="ECO:0000313" key="19">
    <source>
        <dbReference type="Proteomes" id="UP000018208"/>
    </source>
</evidence>
<dbReference type="VEuPathDB" id="GiardiaDB:SS50377_23739"/>
<dbReference type="InterPro" id="IPR044492">
    <property type="entry name" value="P_typ_ATPase_HD_dom"/>
</dbReference>
<dbReference type="GO" id="GO:0005886">
    <property type="term" value="C:plasma membrane"/>
    <property type="evidence" value="ECO:0007669"/>
    <property type="project" value="TreeGrafter"/>
</dbReference>
<feature type="transmembrane region" description="Helical" evidence="14">
    <location>
        <begin position="120"/>
        <end position="141"/>
    </location>
</feature>
<dbReference type="Pfam" id="PF00690">
    <property type="entry name" value="Cation_ATPase_N"/>
    <property type="match status" value="1"/>
</dbReference>
<dbReference type="Pfam" id="PF08282">
    <property type="entry name" value="Hydrolase_3"/>
    <property type="match status" value="1"/>
</dbReference>
<keyword evidence="2 14" id="KW-0813">Transport</keyword>
<dbReference type="Gene3D" id="3.40.1110.10">
    <property type="entry name" value="Calcium-transporting ATPase, cytoplasmic domain N"/>
    <property type="match status" value="1"/>
</dbReference>
<dbReference type="Gene3D" id="1.20.1110.10">
    <property type="entry name" value="Calcium-transporting ATPase, transmembrane domain"/>
    <property type="match status" value="1"/>
</dbReference>
<evidence type="ECO:0000256" key="5">
    <source>
        <dbReference type="ARBA" id="ARBA00022723"/>
    </source>
</evidence>
<dbReference type="Pfam" id="PF00689">
    <property type="entry name" value="Cation_ATPase_C"/>
    <property type="match status" value="1"/>
</dbReference>
<dbReference type="NCBIfam" id="TIGR01517">
    <property type="entry name" value="ATPase-IIB_Ca"/>
    <property type="match status" value="1"/>
</dbReference>
<keyword evidence="7 14" id="KW-0106">Calcium</keyword>
<dbReference type="SUPFAM" id="SSF81653">
    <property type="entry name" value="Calcium ATPase, transduction domain A"/>
    <property type="match status" value="1"/>
</dbReference>
<evidence type="ECO:0000313" key="17">
    <source>
        <dbReference type="EMBL" id="EST46418.1"/>
    </source>
</evidence>
<keyword evidence="9" id="KW-0460">Magnesium</keyword>
<feature type="transmembrane region" description="Helical" evidence="14">
    <location>
        <begin position="94"/>
        <end position="114"/>
    </location>
</feature>
<dbReference type="InterPro" id="IPR001757">
    <property type="entry name" value="P_typ_ATPase"/>
</dbReference>
<feature type="transmembrane region" description="Helical" evidence="14">
    <location>
        <begin position="277"/>
        <end position="299"/>
    </location>
</feature>
<dbReference type="GO" id="GO:0005524">
    <property type="term" value="F:ATP binding"/>
    <property type="evidence" value="ECO:0007669"/>
    <property type="project" value="UniProtKB-KW"/>
</dbReference>
<name>V6LQ95_9EUKA</name>
<dbReference type="EMBL" id="AUWU02000004">
    <property type="protein sequence ID" value="KAH0573804.1"/>
    <property type="molecule type" value="Genomic_DNA"/>
</dbReference>
<dbReference type="SFLD" id="SFLDS00003">
    <property type="entry name" value="Haloacid_Dehalogenase"/>
    <property type="match status" value="1"/>
</dbReference>
<proteinExistence type="inferred from homology"/>
<comment type="similarity">
    <text evidence="14">Belongs to the cation transport ATPase (P-type) (TC 3.A.3) family.</text>
</comment>
<evidence type="ECO:0000256" key="2">
    <source>
        <dbReference type="ARBA" id="ARBA00022448"/>
    </source>
</evidence>
<feature type="transmembrane region" description="Helical" evidence="14">
    <location>
        <begin position="873"/>
        <end position="891"/>
    </location>
</feature>
<dbReference type="InterPro" id="IPR008250">
    <property type="entry name" value="ATPase_P-typ_transduc_dom_A_sf"/>
</dbReference>
<dbReference type="GO" id="GO:0005388">
    <property type="term" value="F:P-type calcium transporter activity"/>
    <property type="evidence" value="ECO:0007669"/>
    <property type="project" value="UniProtKB-EC"/>
</dbReference>
<dbReference type="Pfam" id="PF00122">
    <property type="entry name" value="E1-E2_ATPase"/>
    <property type="match status" value="1"/>
</dbReference>
<feature type="compositionally biased region" description="Polar residues" evidence="15">
    <location>
        <begin position="1"/>
        <end position="14"/>
    </location>
</feature>
<dbReference type="NCBIfam" id="TIGR01494">
    <property type="entry name" value="ATPase_P-type"/>
    <property type="match status" value="2"/>
</dbReference>
<dbReference type="OrthoDB" id="3352408at2759"/>
<evidence type="ECO:0000256" key="7">
    <source>
        <dbReference type="ARBA" id="ARBA00022837"/>
    </source>
</evidence>
<evidence type="ECO:0000256" key="14">
    <source>
        <dbReference type="RuleBase" id="RU361146"/>
    </source>
</evidence>
<evidence type="ECO:0000256" key="13">
    <source>
        <dbReference type="ARBA" id="ARBA00023136"/>
    </source>
</evidence>
<evidence type="ECO:0000256" key="9">
    <source>
        <dbReference type="ARBA" id="ARBA00022842"/>
    </source>
</evidence>
<dbReference type="SUPFAM" id="SSF56784">
    <property type="entry name" value="HAD-like"/>
    <property type="match status" value="1"/>
</dbReference>
<feature type="transmembrane region" description="Helical" evidence="14">
    <location>
        <begin position="311"/>
        <end position="341"/>
    </location>
</feature>
<keyword evidence="8 14" id="KW-0067">ATP-binding</keyword>
<sequence>MENNPPQLQQSIGSHSDDAPAKNQIITEDNFKLIVKESLLPDVNQLSSYMKTSILEGLSQQQVVTNQKWGQNKIPDRPPEPFWKIFLGTFKDPTLIILIIAAIVSIIIGSAIPAQRKHGGYIDGIAILVAVAVVSLVGSVNDYQKERQFRKLNAVKEARDITVLREGKLISLSVYSLVVGDIYVFEMGDQLAADGILVSHQLLKMDQSQITGESMAISKNAQKPWLVGGALVSEGSGKMIVTAVGIDTINGEAMLALQDDNDLETPLQTKLNALVKIVGYIGLISAVLTFIVLIAKFFIANLHQDTQNYAIWVNYLILAITIVVVAIPEGLPLAVTISLAFSMKKMLKDQCLVRKLQSCETCGSISIICSDKTGTLTMNQMRVVRIFTPNTSNDQIKQIMSAKKGVPADIYSALCQFNTSFNKVRLNGDTVLGSKTGGAFMLMSRDVYGCDYEQFVAGLVYNNDPEGAVVHQIDFTSDRKRSTMLIDLAKFSPPGSVKEQIQQIQSSGQYISVCRGASEIILNRCVSYIDPDSGAILPLTEELKNIMLAKIQEYAKQSYRTLIMGYKQMENITSDLDELEQDMESELIFQLLVGIQDPLRPGVPEAINQLKMGGIKTVMVTGDNYITAISIAKEANIIDQHVEDDRISNFAVTGEQVRKMSDEELDSILPTLAVVARCQPKDKYRVVQRFQIAGHVVAATGDGSNDAPQLKEADVGLAMGIAGTEVAKEASDIVIMDDNFCSILHAVEWGRTVLASVRKFIQFQLTVNVVALVIAFLGAAFLSESPLTAIQLLYVNLIMDSLGSLALATEGPTPNILQAPPVKRSASIITPGMLRNIIIQSVYQLLVLLIMLFEFPGNLICFTPTQVTGEKAIQYRYTSIYNFFIFAQIFNEFNSRRLNNELNVFDGLFKNILFIIIIVVTVALQILIMFTPGLRDIFNVYSCKQGATNCGGLIQYGIRWETWLINLGLAAASLVFHFFGRLIRLPKEFKHQEKALKNKKVKHIPEPSTPIKESKELIQVHSEKYLVTASIADSLISNNQVVLQPIGINKYQ</sequence>
<feature type="transmembrane region" description="Helical" evidence="14">
    <location>
        <begin position="963"/>
        <end position="983"/>
    </location>
</feature>
<evidence type="ECO:0000259" key="16">
    <source>
        <dbReference type="SMART" id="SM00831"/>
    </source>
</evidence>
<dbReference type="Pfam" id="PF13246">
    <property type="entry name" value="Cation_ATPase"/>
    <property type="match status" value="1"/>
</dbReference>
<keyword evidence="10" id="KW-1278">Translocase</keyword>
<evidence type="ECO:0000256" key="4">
    <source>
        <dbReference type="ARBA" id="ARBA00022692"/>
    </source>
</evidence>
<dbReference type="GO" id="GO:0016887">
    <property type="term" value="F:ATP hydrolysis activity"/>
    <property type="evidence" value="ECO:0007669"/>
    <property type="project" value="InterPro"/>
</dbReference>
<evidence type="ECO:0000256" key="6">
    <source>
        <dbReference type="ARBA" id="ARBA00022741"/>
    </source>
</evidence>
<evidence type="ECO:0000256" key="10">
    <source>
        <dbReference type="ARBA" id="ARBA00022967"/>
    </source>
</evidence>
<dbReference type="InterPro" id="IPR023214">
    <property type="entry name" value="HAD_sf"/>
</dbReference>
<dbReference type="SFLD" id="SFLDG00002">
    <property type="entry name" value="C1.7:_P-type_atpase_like"/>
    <property type="match status" value="1"/>
</dbReference>
<evidence type="ECO:0000256" key="15">
    <source>
        <dbReference type="SAM" id="MobiDB-lite"/>
    </source>
</evidence>
<evidence type="ECO:0000256" key="12">
    <source>
        <dbReference type="ARBA" id="ARBA00023065"/>
    </source>
</evidence>
<evidence type="ECO:0000313" key="18">
    <source>
        <dbReference type="EMBL" id="KAH0573804.1"/>
    </source>
</evidence>
<dbReference type="PROSITE" id="PS00154">
    <property type="entry name" value="ATPASE_E1_E2"/>
    <property type="match status" value="1"/>
</dbReference>
<feature type="transmembrane region" description="Helical" evidence="14">
    <location>
        <begin position="765"/>
        <end position="783"/>
    </location>
</feature>
<keyword evidence="4 14" id="KW-0812">Transmembrane</keyword>
<dbReference type="PRINTS" id="PR00119">
    <property type="entry name" value="CATATPASE"/>
</dbReference>
<comment type="caution">
    <text evidence="14">Lacks conserved residue(s) required for the propagation of feature annotation.</text>
</comment>
<keyword evidence="5" id="KW-0479">Metal-binding</keyword>
<dbReference type="InterPro" id="IPR004014">
    <property type="entry name" value="ATPase_P-typ_cation-transptr_N"/>
</dbReference>
<dbReference type="PRINTS" id="PR00120">
    <property type="entry name" value="HATPASE"/>
</dbReference>
<comment type="catalytic activity">
    <reaction evidence="14">
        <text>Ca(2+)(in) + ATP + H2O = Ca(2+)(out) + ADP + phosphate + H(+)</text>
        <dbReference type="Rhea" id="RHEA:18105"/>
        <dbReference type="ChEBI" id="CHEBI:15377"/>
        <dbReference type="ChEBI" id="CHEBI:15378"/>
        <dbReference type="ChEBI" id="CHEBI:29108"/>
        <dbReference type="ChEBI" id="CHEBI:30616"/>
        <dbReference type="ChEBI" id="CHEBI:43474"/>
        <dbReference type="ChEBI" id="CHEBI:456216"/>
        <dbReference type="EC" id="7.2.2.10"/>
    </reaction>
</comment>
<feature type="region of interest" description="Disordered" evidence="15">
    <location>
        <begin position="1"/>
        <end position="20"/>
    </location>
</feature>
<keyword evidence="3 14" id="KW-0109">Calcium transport</keyword>
<gene>
    <name evidence="17" type="ORF">SS50377_13502</name>
    <name evidence="18" type="ORF">SS50377_23739</name>
</gene>
<dbReference type="EC" id="7.2.2.10" evidence="14"/>
<reference evidence="18" key="2">
    <citation type="submission" date="2020-12" db="EMBL/GenBank/DDBJ databases">
        <title>New Spironucleus salmonicida genome in near-complete chromosomes.</title>
        <authorList>
            <person name="Xu F."/>
            <person name="Kurt Z."/>
            <person name="Jimenez-Gonzalez A."/>
            <person name="Astvaldsson A."/>
            <person name="Andersson J.O."/>
            <person name="Svard S.G."/>
        </authorList>
    </citation>
    <scope>NUCLEOTIDE SEQUENCE</scope>
    <source>
        <strain evidence="18">ATCC 50377</strain>
    </source>
</reference>
<keyword evidence="12 14" id="KW-0406">Ion transport</keyword>
<reference evidence="17 18" key="1">
    <citation type="journal article" date="2014" name="PLoS Genet.">
        <title>The Genome of Spironucleus salmonicida Highlights a Fish Pathogen Adapted to Fluctuating Environments.</title>
        <authorList>
            <person name="Xu F."/>
            <person name="Jerlstrom-Hultqvist J."/>
            <person name="Einarsson E."/>
            <person name="Astvaldsson A."/>
            <person name="Svard S.G."/>
            <person name="Andersson J.O."/>
        </authorList>
    </citation>
    <scope>NUCLEOTIDE SEQUENCE</scope>
    <source>
        <strain evidence="18">ATCC 50377</strain>
    </source>
</reference>
<dbReference type="Gene3D" id="3.40.50.1000">
    <property type="entry name" value="HAD superfamily/HAD-like"/>
    <property type="match status" value="1"/>
</dbReference>
<evidence type="ECO:0000256" key="11">
    <source>
        <dbReference type="ARBA" id="ARBA00022989"/>
    </source>
</evidence>
<dbReference type="PANTHER" id="PTHR24093">
    <property type="entry name" value="CATION TRANSPORTING ATPASE"/>
    <property type="match status" value="1"/>
</dbReference>
<dbReference type="EMBL" id="KI546074">
    <property type="protein sequence ID" value="EST46418.1"/>
    <property type="molecule type" value="Genomic_DNA"/>
</dbReference>
<dbReference type="GO" id="GO:0046872">
    <property type="term" value="F:metal ion binding"/>
    <property type="evidence" value="ECO:0007669"/>
    <property type="project" value="UniProtKB-KW"/>
</dbReference>
<evidence type="ECO:0000256" key="8">
    <source>
        <dbReference type="ARBA" id="ARBA00022840"/>
    </source>
</evidence>
<feature type="domain" description="Cation-transporting P-type ATPase N-terminal" evidence="16">
    <location>
        <begin position="42"/>
        <end position="110"/>
    </location>
</feature>
<evidence type="ECO:0000256" key="1">
    <source>
        <dbReference type="ARBA" id="ARBA00004127"/>
    </source>
</evidence>
<dbReference type="InterPro" id="IPR006068">
    <property type="entry name" value="ATPase_P-typ_cation-transptr_C"/>
</dbReference>
<dbReference type="SFLD" id="SFLDF00027">
    <property type="entry name" value="p-type_atpase"/>
    <property type="match status" value="1"/>
</dbReference>
<dbReference type="InterPro" id="IPR059000">
    <property type="entry name" value="ATPase_P-type_domA"/>
</dbReference>
<dbReference type="SUPFAM" id="SSF81665">
    <property type="entry name" value="Calcium ATPase, transmembrane domain M"/>
    <property type="match status" value="1"/>
</dbReference>
<protein>
    <recommendedName>
        <fullName evidence="14">Calcium-transporting ATPase</fullName>
        <ecNumber evidence="14">7.2.2.10</ecNumber>
    </recommendedName>
</protein>
<dbReference type="InterPro" id="IPR018303">
    <property type="entry name" value="ATPase_P-typ_P_site"/>
</dbReference>
<dbReference type="AlphaFoldDB" id="V6LQ95"/>
<dbReference type="PANTHER" id="PTHR24093:SF369">
    <property type="entry name" value="CALCIUM-TRANSPORTING ATPASE"/>
    <property type="match status" value="1"/>
</dbReference>
<keyword evidence="19" id="KW-1185">Reference proteome</keyword>
<dbReference type="InterPro" id="IPR023298">
    <property type="entry name" value="ATPase_P-typ_TM_dom_sf"/>
</dbReference>
<dbReference type="InterPro" id="IPR023299">
    <property type="entry name" value="ATPase_P-typ_cyto_dom_N"/>
</dbReference>
<comment type="function">
    <text evidence="14">Catalyzes the hydrolysis of ATP coupled with the transport of calcium.</text>
</comment>
<dbReference type="SUPFAM" id="SSF81660">
    <property type="entry name" value="Metal cation-transporting ATPase, ATP-binding domain N"/>
    <property type="match status" value="1"/>
</dbReference>
<organism evidence="17">
    <name type="scientific">Spironucleus salmonicida</name>
    <dbReference type="NCBI Taxonomy" id="348837"/>
    <lineage>
        <taxon>Eukaryota</taxon>
        <taxon>Metamonada</taxon>
        <taxon>Diplomonadida</taxon>
        <taxon>Hexamitidae</taxon>
        <taxon>Hexamitinae</taxon>
        <taxon>Spironucleus</taxon>
    </lineage>
</organism>
<dbReference type="GO" id="GO:0012505">
    <property type="term" value="C:endomembrane system"/>
    <property type="evidence" value="ECO:0007669"/>
    <property type="project" value="UniProtKB-SubCell"/>
</dbReference>